<dbReference type="Pfam" id="PF03732">
    <property type="entry name" value="Retrotrans_gag"/>
    <property type="match status" value="1"/>
</dbReference>
<name>A0A2Z6LN72_TRISU</name>
<dbReference type="PANTHER" id="PTHR33067:SF9">
    <property type="entry name" value="RNA-DIRECTED DNA POLYMERASE"/>
    <property type="match status" value="1"/>
</dbReference>
<dbReference type="InterPro" id="IPR005162">
    <property type="entry name" value="Retrotrans_gag_dom"/>
</dbReference>
<protein>
    <recommendedName>
        <fullName evidence="2">Retrotransposon gag domain-containing protein</fullName>
    </recommendedName>
</protein>
<dbReference type="CDD" id="cd00303">
    <property type="entry name" value="retropepsin_like"/>
    <property type="match status" value="1"/>
</dbReference>
<feature type="domain" description="Retrotransposon gag" evidence="2">
    <location>
        <begin position="490"/>
        <end position="583"/>
    </location>
</feature>
<evidence type="ECO:0000313" key="3">
    <source>
        <dbReference type="EMBL" id="GAU17442.1"/>
    </source>
</evidence>
<dbReference type="EMBL" id="DF973170">
    <property type="protein sequence ID" value="GAU17442.1"/>
    <property type="molecule type" value="Genomic_DNA"/>
</dbReference>
<proteinExistence type="predicted"/>
<dbReference type="AlphaFoldDB" id="A0A2Z6LN72"/>
<organism evidence="3 4">
    <name type="scientific">Trifolium subterraneum</name>
    <name type="common">Subterranean clover</name>
    <dbReference type="NCBI Taxonomy" id="3900"/>
    <lineage>
        <taxon>Eukaryota</taxon>
        <taxon>Viridiplantae</taxon>
        <taxon>Streptophyta</taxon>
        <taxon>Embryophyta</taxon>
        <taxon>Tracheophyta</taxon>
        <taxon>Spermatophyta</taxon>
        <taxon>Magnoliopsida</taxon>
        <taxon>eudicotyledons</taxon>
        <taxon>Gunneridae</taxon>
        <taxon>Pentapetalae</taxon>
        <taxon>rosids</taxon>
        <taxon>fabids</taxon>
        <taxon>Fabales</taxon>
        <taxon>Fabaceae</taxon>
        <taxon>Papilionoideae</taxon>
        <taxon>50 kb inversion clade</taxon>
        <taxon>NPAAA clade</taxon>
        <taxon>Hologalegina</taxon>
        <taxon>IRL clade</taxon>
        <taxon>Trifolieae</taxon>
        <taxon>Trifolium</taxon>
    </lineage>
</organism>
<gene>
    <name evidence="3" type="ORF">TSUD_233200</name>
</gene>
<dbReference type="Pfam" id="PF13650">
    <property type="entry name" value="Asp_protease_2"/>
    <property type="match status" value="1"/>
</dbReference>
<evidence type="ECO:0000313" key="4">
    <source>
        <dbReference type="Proteomes" id="UP000242715"/>
    </source>
</evidence>
<dbReference type="SUPFAM" id="SSF50630">
    <property type="entry name" value="Acid proteases"/>
    <property type="match status" value="1"/>
</dbReference>
<keyword evidence="4" id="KW-1185">Reference proteome</keyword>
<evidence type="ECO:0000259" key="2">
    <source>
        <dbReference type="Pfam" id="PF03732"/>
    </source>
</evidence>
<reference evidence="4" key="1">
    <citation type="journal article" date="2017" name="Front. Plant Sci.">
        <title>Climate Clever Clovers: New Paradigm to Reduce the Environmental Footprint of Ruminants by Breeding Low Methanogenic Forages Utilizing Haplotype Variation.</title>
        <authorList>
            <person name="Kaur P."/>
            <person name="Appels R."/>
            <person name="Bayer P.E."/>
            <person name="Keeble-Gagnere G."/>
            <person name="Wang J."/>
            <person name="Hirakawa H."/>
            <person name="Shirasawa K."/>
            <person name="Vercoe P."/>
            <person name="Stefanova K."/>
            <person name="Durmic Z."/>
            <person name="Nichols P."/>
            <person name="Revell C."/>
            <person name="Isobe S.N."/>
            <person name="Edwards D."/>
            <person name="Erskine W."/>
        </authorList>
    </citation>
    <scope>NUCLEOTIDE SEQUENCE [LARGE SCALE GENOMIC DNA]</scope>
    <source>
        <strain evidence="4">cv. Daliak</strain>
    </source>
</reference>
<dbReference type="Gene3D" id="2.40.70.10">
    <property type="entry name" value="Acid Proteases"/>
    <property type="match status" value="1"/>
</dbReference>
<dbReference type="InterPro" id="IPR021109">
    <property type="entry name" value="Peptidase_aspartic_dom_sf"/>
</dbReference>
<sequence>MPTYAKFMKDIISRKRTIGDEKVRLTEQCSAILQRKIPQKLKDPGSVTIPCTIGDRTFKKALIDLGASVSLMPLSIYKKLGIGKISNTMMTLEFADHSIKHPYGIVEDVLMKVDKLIFPVDFVVLEMPEDDDIPLILGRPFLRTGRCLIDLEDGTLTLKVYDEVVKLNVLEAMKHPKEKEECYRVDILNSVIEEQIKNQVPSLPLERVLSLPSEIVEENGDPKEREALAMLEAILPIDRRTPTRWEDLKPNEEGAIEKSKKAPIVELKQLPSHLKYVFLGEKDEYPAIISANLSSLEEEKLLRILRQYKGAIGWSIEDLKGISPTFCMHKILMEDNHKPVVQPQRRLNPAMKEASAELLFDAEIEKTARANRKEARLRKLREKEESSEVKSDTDEQVHKKVKEMAEDTPQVEKLLGDYGGRGRNRNRLAIGNQPVTVNKFEINPAVLRELKDNQFGGRHNEDANKHLKNFMVLCETMKVEGHNDNQKRLRLFPFTLRDDAKEWFDSLPADSITTWDDMEAIFLDEFFPIPLFLRRRQEISNFNQKEGESLRDAYKRFKKSLSACPEHDFDSTTQMQFFCNGLRLSTRQVLDTAAGGSLNFKTATDMKKIIEAVAANEQMELYDRSSGTKAGLIDLNRLEHHMAQN</sequence>
<accession>A0A2Z6LN72</accession>
<feature type="region of interest" description="Disordered" evidence="1">
    <location>
        <begin position="375"/>
        <end position="397"/>
    </location>
</feature>
<dbReference type="OrthoDB" id="1434867at2759"/>
<feature type="compositionally biased region" description="Basic and acidic residues" evidence="1">
    <location>
        <begin position="381"/>
        <end position="397"/>
    </location>
</feature>
<dbReference type="Proteomes" id="UP000242715">
    <property type="component" value="Unassembled WGS sequence"/>
</dbReference>
<evidence type="ECO:0000256" key="1">
    <source>
        <dbReference type="SAM" id="MobiDB-lite"/>
    </source>
</evidence>
<dbReference type="PANTHER" id="PTHR33067">
    <property type="entry name" value="RNA-DIRECTED DNA POLYMERASE-RELATED"/>
    <property type="match status" value="1"/>
</dbReference>